<dbReference type="Proteomes" id="UP000245720">
    <property type="component" value="Unassembled WGS sequence"/>
</dbReference>
<accession>A0A315XUX2</accession>
<dbReference type="AlphaFoldDB" id="A0A315XUX2"/>
<dbReference type="EMBL" id="QGDI01000015">
    <property type="protein sequence ID" value="PWJ10232.1"/>
    <property type="molecule type" value="Genomic_DNA"/>
</dbReference>
<sequence length="61" mass="6914">MKFSLFKRGNLLSDPGDKFTAEVTKTGKQVASLIKGDKKTTWTRYPTTETVVETIVHKKKK</sequence>
<protein>
    <submittedName>
        <fullName evidence="1">Uncharacterized protein</fullName>
    </submittedName>
</protein>
<comment type="caution">
    <text evidence="1">The sequence shown here is derived from an EMBL/GenBank/DDBJ whole genome shotgun (WGS) entry which is preliminary data.</text>
</comment>
<evidence type="ECO:0000313" key="1">
    <source>
        <dbReference type="EMBL" id="PWJ10232.1"/>
    </source>
</evidence>
<evidence type="ECO:0000313" key="2">
    <source>
        <dbReference type="Proteomes" id="UP000245720"/>
    </source>
</evidence>
<gene>
    <name evidence="1" type="ORF">IE37_03122</name>
</gene>
<proteinExistence type="predicted"/>
<dbReference type="RefSeq" id="WP_109727798.1">
    <property type="nucleotide sequence ID" value="NZ_QGDI01000015.1"/>
</dbReference>
<reference evidence="1 2" key="1">
    <citation type="submission" date="2018-05" db="EMBL/GenBank/DDBJ databases">
        <title>The Hungate 1000. A catalogue of reference genomes from the rumen microbiome.</title>
        <authorList>
            <person name="Kelly W."/>
        </authorList>
    </citation>
    <scope>NUCLEOTIDE SEQUENCE [LARGE SCALE GENOMIC DNA]</scope>
    <source>
        <strain evidence="1 2">SAb67</strain>
    </source>
</reference>
<name>A0A315XUX2_RUMFL</name>
<organism evidence="1 2">
    <name type="scientific">Ruminococcus flavefaciens</name>
    <dbReference type="NCBI Taxonomy" id="1265"/>
    <lineage>
        <taxon>Bacteria</taxon>
        <taxon>Bacillati</taxon>
        <taxon>Bacillota</taxon>
        <taxon>Clostridia</taxon>
        <taxon>Eubacteriales</taxon>
        <taxon>Oscillospiraceae</taxon>
        <taxon>Ruminococcus</taxon>
    </lineage>
</organism>